<dbReference type="EMBL" id="AODQ01000048">
    <property type="protein sequence ID" value="EMR02712.1"/>
    <property type="molecule type" value="Genomic_DNA"/>
</dbReference>
<feature type="domain" description="D-isomer specific 2-hydroxyacid dehydrogenase NAD-binding" evidence="6">
    <location>
        <begin position="110"/>
        <end position="291"/>
    </location>
</feature>
<dbReference type="SUPFAM" id="SSF51735">
    <property type="entry name" value="NAD(P)-binding Rossmann-fold domains"/>
    <property type="match status" value="1"/>
</dbReference>
<feature type="domain" description="D-isomer specific 2-hydroxyacid dehydrogenase catalytic" evidence="5">
    <location>
        <begin position="8"/>
        <end position="313"/>
    </location>
</feature>
<protein>
    <submittedName>
        <fullName evidence="7">D-lactate dehydrogenase</fullName>
        <ecNumber evidence="7">1.1.1.28</ecNumber>
    </submittedName>
</protein>
<dbReference type="InterPro" id="IPR006139">
    <property type="entry name" value="D-isomer_2_OHA_DH_cat_dom"/>
</dbReference>
<dbReference type="AlphaFoldDB" id="M7N607"/>
<evidence type="ECO:0000259" key="6">
    <source>
        <dbReference type="Pfam" id="PF02826"/>
    </source>
</evidence>
<reference evidence="7 8" key="1">
    <citation type="journal article" date="2013" name="Genome Announc.">
        <title>Draft Genome Sequence of Cesiribacter andamanensis Strain AMV16T, Isolated from a Soil Sample from a Mud Volcano in the Andaman Islands, India.</title>
        <authorList>
            <person name="Shivaji S."/>
            <person name="Ara S."/>
            <person name="Begum Z."/>
            <person name="Srinivas T.N."/>
            <person name="Singh A."/>
            <person name="Kumar Pinnaka A."/>
        </authorList>
    </citation>
    <scope>NUCLEOTIDE SEQUENCE [LARGE SCALE GENOMIC DNA]</scope>
    <source>
        <strain evidence="7 8">AMV16</strain>
    </source>
</reference>
<evidence type="ECO:0000256" key="2">
    <source>
        <dbReference type="ARBA" id="ARBA00023002"/>
    </source>
</evidence>
<comment type="caution">
    <text evidence="7">The sequence shown here is derived from an EMBL/GenBank/DDBJ whole genome shotgun (WGS) entry which is preliminary data.</text>
</comment>
<dbReference type="Proteomes" id="UP000011910">
    <property type="component" value="Unassembled WGS sequence"/>
</dbReference>
<dbReference type="Pfam" id="PF00389">
    <property type="entry name" value="2-Hacid_dh"/>
    <property type="match status" value="1"/>
</dbReference>
<dbReference type="PANTHER" id="PTHR42789:SF1">
    <property type="entry name" value="D-ISOMER SPECIFIC 2-HYDROXYACID DEHYDROGENASE FAMILY PROTEIN (AFU_ORTHOLOGUE AFUA_6G10090)"/>
    <property type="match status" value="1"/>
</dbReference>
<keyword evidence="8" id="KW-1185">Reference proteome</keyword>
<dbReference type="Gene3D" id="3.40.50.720">
    <property type="entry name" value="NAD(P)-binding Rossmann-like Domain"/>
    <property type="match status" value="2"/>
</dbReference>
<dbReference type="PANTHER" id="PTHR42789">
    <property type="entry name" value="D-ISOMER SPECIFIC 2-HYDROXYACID DEHYDROGENASE FAMILY PROTEIN (AFU_ORTHOLOGUE AFUA_6G10090)"/>
    <property type="match status" value="1"/>
</dbReference>
<dbReference type="InterPro" id="IPR036291">
    <property type="entry name" value="NAD(P)-bd_dom_sf"/>
</dbReference>
<dbReference type="InterPro" id="IPR050857">
    <property type="entry name" value="D-2-hydroxyacid_DH"/>
</dbReference>
<evidence type="ECO:0000256" key="3">
    <source>
        <dbReference type="ARBA" id="ARBA00023027"/>
    </source>
</evidence>
<dbReference type="GO" id="GO:0051287">
    <property type="term" value="F:NAD binding"/>
    <property type="evidence" value="ECO:0007669"/>
    <property type="project" value="InterPro"/>
</dbReference>
<dbReference type="eggNOG" id="COG0111">
    <property type="taxonomic scope" value="Bacteria"/>
</dbReference>
<name>M7N607_9BACT</name>
<sequence length="318" mass="34826">MSPARPKVLIIDQMHESIVPLLEEKGFAASYRPDTLAVEVPQILEPFEVLLLRSKLPITEELLAHAPNLKVIGRAGAGLDQIDLQAVERRGIALLHAAEGNRDAVAEHAMGMLLCLLNKLHIADRQVRKSQWLREANRGWELAGKTVGIIGLGCMGQAFARRLAGFGCRVLAYDTSHKGVGLPGVEEVSLPELQAQADVVSLHIPLTEANRCLINQEYLEGFRKNIVLINTSRGEVLPLADLVAALKSGKVWAAALDVLENEKVQQLSPAQQANFDYLITSDRVLLSPHVAGWTYESYEKINQVLVQKLARVLAPTGL</sequence>
<dbReference type="STRING" id="1279009.ADICEAN_02129"/>
<evidence type="ECO:0000313" key="7">
    <source>
        <dbReference type="EMBL" id="EMR02712.1"/>
    </source>
</evidence>
<dbReference type="GO" id="GO:0008720">
    <property type="term" value="F:D-lactate dehydrogenase (NAD+) activity"/>
    <property type="evidence" value="ECO:0007669"/>
    <property type="project" value="UniProtKB-EC"/>
</dbReference>
<dbReference type="PATRIC" id="fig|1279009.4.peg.2156"/>
<dbReference type="InterPro" id="IPR006140">
    <property type="entry name" value="D-isomer_DH_NAD-bd"/>
</dbReference>
<evidence type="ECO:0000256" key="1">
    <source>
        <dbReference type="ARBA" id="ARBA00005854"/>
    </source>
</evidence>
<dbReference type="SUPFAM" id="SSF52283">
    <property type="entry name" value="Formate/glycerate dehydrogenase catalytic domain-like"/>
    <property type="match status" value="1"/>
</dbReference>
<accession>M7N607</accession>
<keyword evidence="2 4" id="KW-0560">Oxidoreductase</keyword>
<comment type="similarity">
    <text evidence="1 4">Belongs to the D-isomer specific 2-hydroxyacid dehydrogenase family.</text>
</comment>
<keyword evidence="3" id="KW-0520">NAD</keyword>
<proteinExistence type="inferred from homology"/>
<evidence type="ECO:0000256" key="4">
    <source>
        <dbReference type="RuleBase" id="RU003719"/>
    </source>
</evidence>
<dbReference type="EC" id="1.1.1.28" evidence="7"/>
<organism evidence="7 8">
    <name type="scientific">Cesiribacter andamanensis AMV16</name>
    <dbReference type="NCBI Taxonomy" id="1279009"/>
    <lineage>
        <taxon>Bacteria</taxon>
        <taxon>Pseudomonadati</taxon>
        <taxon>Bacteroidota</taxon>
        <taxon>Cytophagia</taxon>
        <taxon>Cytophagales</taxon>
        <taxon>Cesiribacteraceae</taxon>
        <taxon>Cesiribacter</taxon>
    </lineage>
</organism>
<dbReference type="RefSeq" id="WP_009195522.1">
    <property type="nucleotide sequence ID" value="NZ_AODQ01000048.1"/>
</dbReference>
<evidence type="ECO:0000313" key="8">
    <source>
        <dbReference type="Proteomes" id="UP000011910"/>
    </source>
</evidence>
<gene>
    <name evidence="7" type="primary">ldhA_2</name>
    <name evidence="7" type="ORF">ADICEAN_02129</name>
</gene>
<dbReference type="Pfam" id="PF02826">
    <property type="entry name" value="2-Hacid_dh_C"/>
    <property type="match status" value="1"/>
</dbReference>
<evidence type="ECO:0000259" key="5">
    <source>
        <dbReference type="Pfam" id="PF00389"/>
    </source>
</evidence>
<dbReference type="OrthoDB" id="1522997at2"/>